<feature type="transmembrane region" description="Helical" evidence="7">
    <location>
        <begin position="204"/>
        <end position="222"/>
    </location>
</feature>
<comment type="caution">
    <text evidence="9">The sequence shown here is derived from an EMBL/GenBank/DDBJ whole genome shotgun (WGS) entry which is preliminary data.</text>
</comment>
<feature type="transmembrane region" description="Helical" evidence="7">
    <location>
        <begin position="173"/>
        <end position="192"/>
    </location>
</feature>
<keyword evidence="10" id="KW-1185">Reference proteome</keyword>
<evidence type="ECO:0000259" key="8">
    <source>
        <dbReference type="Pfam" id="PF00892"/>
    </source>
</evidence>
<evidence type="ECO:0000256" key="6">
    <source>
        <dbReference type="ARBA" id="ARBA00023136"/>
    </source>
</evidence>
<keyword evidence="6 7" id="KW-0472">Membrane</keyword>
<evidence type="ECO:0000256" key="7">
    <source>
        <dbReference type="SAM" id="Phobius"/>
    </source>
</evidence>
<feature type="transmembrane region" description="Helical" evidence="7">
    <location>
        <begin position="99"/>
        <end position="117"/>
    </location>
</feature>
<feature type="transmembrane region" description="Helical" evidence="7">
    <location>
        <begin position="150"/>
        <end position="167"/>
    </location>
</feature>
<dbReference type="SUPFAM" id="SSF103481">
    <property type="entry name" value="Multidrug resistance efflux transporter EmrE"/>
    <property type="match status" value="2"/>
</dbReference>
<dbReference type="InterPro" id="IPR000620">
    <property type="entry name" value="EamA_dom"/>
</dbReference>
<evidence type="ECO:0000256" key="2">
    <source>
        <dbReference type="ARBA" id="ARBA00007362"/>
    </source>
</evidence>
<evidence type="ECO:0000313" key="10">
    <source>
        <dbReference type="Proteomes" id="UP001595891"/>
    </source>
</evidence>
<proteinExistence type="inferred from homology"/>
<gene>
    <name evidence="9" type="ORF">ACFO8L_28545</name>
</gene>
<comment type="similarity">
    <text evidence="2">Belongs to the EamA transporter family.</text>
</comment>
<dbReference type="InterPro" id="IPR051258">
    <property type="entry name" value="Diverse_Substrate_Transporter"/>
</dbReference>
<dbReference type="PANTHER" id="PTHR42920:SF5">
    <property type="entry name" value="EAMA DOMAIN-CONTAINING PROTEIN"/>
    <property type="match status" value="1"/>
</dbReference>
<organism evidence="9 10">
    <name type="scientific">Sphaerisporangium corydalis</name>
    <dbReference type="NCBI Taxonomy" id="1441875"/>
    <lineage>
        <taxon>Bacteria</taxon>
        <taxon>Bacillati</taxon>
        <taxon>Actinomycetota</taxon>
        <taxon>Actinomycetes</taxon>
        <taxon>Streptosporangiales</taxon>
        <taxon>Streptosporangiaceae</taxon>
        <taxon>Sphaerisporangium</taxon>
    </lineage>
</organism>
<dbReference type="InterPro" id="IPR037185">
    <property type="entry name" value="EmrE-like"/>
</dbReference>
<keyword evidence="4 7" id="KW-0812">Transmembrane</keyword>
<keyword evidence="5 7" id="KW-1133">Transmembrane helix</keyword>
<dbReference type="Proteomes" id="UP001595891">
    <property type="component" value="Unassembled WGS sequence"/>
</dbReference>
<keyword evidence="3" id="KW-1003">Cell membrane</keyword>
<name>A0ABV9EK83_9ACTN</name>
<evidence type="ECO:0000256" key="5">
    <source>
        <dbReference type="ARBA" id="ARBA00022989"/>
    </source>
</evidence>
<evidence type="ECO:0000256" key="3">
    <source>
        <dbReference type="ARBA" id="ARBA00022475"/>
    </source>
</evidence>
<dbReference type="EMBL" id="JBHSFN010000020">
    <property type="protein sequence ID" value="MFC4590072.1"/>
    <property type="molecule type" value="Genomic_DNA"/>
</dbReference>
<feature type="transmembrane region" description="Helical" evidence="7">
    <location>
        <begin position="234"/>
        <end position="252"/>
    </location>
</feature>
<sequence length="310" mass="31299">MTVPQPPVPVAASATGSAGPYRPEGFRPGALARAAAGAVPPSGLVVLAILSVQVGAGLAKNLFTQLPPSAVVFLRIATGAVILGLVARPRLRGLTRRDLAVGAAFGVTLGVMNLSFYEALARLPMGICVTIEFLGPLGVALAASRRRRDLLWVVLAATGIVLLAPWGGGDLSWSGIAFSALAGACWAGYILLSAAAGGRFPGTTGLSFAMIVALVVIAPLGIASGGAGLLSPELILLGAGVGLLSSVIPYSLELEALRRMPKRVFGILMSLEPAAAALVGLVVLGELLDLREWAAIGCVVVASAGATRTT</sequence>
<evidence type="ECO:0000256" key="1">
    <source>
        <dbReference type="ARBA" id="ARBA00004651"/>
    </source>
</evidence>
<dbReference type="RefSeq" id="WP_262843865.1">
    <property type="nucleotide sequence ID" value="NZ_JANZYP010000022.1"/>
</dbReference>
<dbReference type="PANTHER" id="PTHR42920">
    <property type="entry name" value="OS03G0707200 PROTEIN-RELATED"/>
    <property type="match status" value="1"/>
</dbReference>
<feature type="transmembrane region" description="Helical" evidence="7">
    <location>
        <begin position="123"/>
        <end position="143"/>
    </location>
</feature>
<reference evidence="10" key="1">
    <citation type="journal article" date="2019" name="Int. J. Syst. Evol. Microbiol.">
        <title>The Global Catalogue of Microorganisms (GCM) 10K type strain sequencing project: providing services to taxonomists for standard genome sequencing and annotation.</title>
        <authorList>
            <consortium name="The Broad Institute Genomics Platform"/>
            <consortium name="The Broad Institute Genome Sequencing Center for Infectious Disease"/>
            <person name="Wu L."/>
            <person name="Ma J."/>
        </authorList>
    </citation>
    <scope>NUCLEOTIDE SEQUENCE [LARGE SCALE GENOMIC DNA]</scope>
    <source>
        <strain evidence="10">CCUG 49560</strain>
    </source>
</reference>
<comment type="subcellular location">
    <subcellularLocation>
        <location evidence="1">Cell membrane</location>
        <topology evidence="1">Multi-pass membrane protein</topology>
    </subcellularLocation>
</comment>
<feature type="domain" description="EamA" evidence="8">
    <location>
        <begin position="174"/>
        <end position="304"/>
    </location>
</feature>
<feature type="transmembrane region" description="Helical" evidence="7">
    <location>
        <begin position="70"/>
        <end position="87"/>
    </location>
</feature>
<feature type="transmembrane region" description="Helical" evidence="7">
    <location>
        <begin position="264"/>
        <end position="284"/>
    </location>
</feature>
<accession>A0ABV9EK83</accession>
<protein>
    <submittedName>
        <fullName evidence="9">DMT family transporter</fullName>
    </submittedName>
</protein>
<dbReference type="Pfam" id="PF00892">
    <property type="entry name" value="EamA"/>
    <property type="match status" value="1"/>
</dbReference>
<evidence type="ECO:0000256" key="4">
    <source>
        <dbReference type="ARBA" id="ARBA00022692"/>
    </source>
</evidence>
<evidence type="ECO:0000313" key="9">
    <source>
        <dbReference type="EMBL" id="MFC4590072.1"/>
    </source>
</evidence>